<evidence type="ECO:0000256" key="1">
    <source>
        <dbReference type="SAM" id="SignalP"/>
    </source>
</evidence>
<keyword evidence="4" id="KW-1185">Reference proteome</keyword>
<evidence type="ECO:0000259" key="2">
    <source>
        <dbReference type="PROSITE" id="PS50830"/>
    </source>
</evidence>
<sequence>MRLAPLFLRVLTTRSWVGRLTALAALTIACWMAWQDQQAPGSVDGQALSGRVTKVADGDTLEVMLEDGSTLKVRLAYVDAPESTQPDGTVAGLMLAKQVLGRQVLLNLQGQDKYGRSVAEVSLGEVDIGLAQVQAGHAWHYEQYARGKQAALAYGRYQAAQLMARQQGSGLWGRAGAQAPWDYRQQQRAR</sequence>
<proteinExistence type="predicted"/>
<feature type="chain" id="PRO_5046263083" evidence="1">
    <location>
        <begin position="25"/>
        <end position="190"/>
    </location>
</feature>
<keyword evidence="1" id="KW-0732">Signal</keyword>
<evidence type="ECO:0000313" key="4">
    <source>
        <dbReference type="Proteomes" id="UP001156706"/>
    </source>
</evidence>
<dbReference type="InterPro" id="IPR016071">
    <property type="entry name" value="Staphylococal_nuclease_OB-fold"/>
</dbReference>
<dbReference type="SUPFAM" id="SSF50199">
    <property type="entry name" value="Staphylococcal nuclease"/>
    <property type="match status" value="1"/>
</dbReference>
<dbReference type="InterPro" id="IPR002071">
    <property type="entry name" value="Thermonucl_AS"/>
</dbReference>
<reference evidence="4" key="1">
    <citation type="journal article" date="2019" name="Int. J. Syst. Evol. Microbiol.">
        <title>The Global Catalogue of Microorganisms (GCM) 10K type strain sequencing project: providing services to taxonomists for standard genome sequencing and annotation.</title>
        <authorList>
            <consortium name="The Broad Institute Genomics Platform"/>
            <consortium name="The Broad Institute Genome Sequencing Center for Infectious Disease"/>
            <person name="Wu L."/>
            <person name="Ma J."/>
        </authorList>
    </citation>
    <scope>NUCLEOTIDE SEQUENCE [LARGE SCALE GENOMIC DNA]</scope>
    <source>
        <strain evidence="4">NBRC 110044</strain>
    </source>
</reference>
<name>A0ABQ5YK48_9NEIS</name>
<dbReference type="PROSITE" id="PS51257">
    <property type="entry name" value="PROKAR_LIPOPROTEIN"/>
    <property type="match status" value="1"/>
</dbReference>
<dbReference type="SMART" id="SM00318">
    <property type="entry name" value="SNc"/>
    <property type="match status" value="1"/>
</dbReference>
<feature type="signal peptide" evidence="1">
    <location>
        <begin position="1"/>
        <end position="24"/>
    </location>
</feature>
<dbReference type="Pfam" id="PF00565">
    <property type="entry name" value="SNase"/>
    <property type="match status" value="1"/>
</dbReference>
<dbReference type="PROSITE" id="PS01123">
    <property type="entry name" value="TNASE_1"/>
    <property type="match status" value="1"/>
</dbReference>
<dbReference type="PANTHER" id="PTHR12302">
    <property type="entry name" value="EBNA2 BINDING PROTEIN P100"/>
    <property type="match status" value="1"/>
</dbReference>
<evidence type="ECO:0000313" key="3">
    <source>
        <dbReference type="EMBL" id="GLR13720.1"/>
    </source>
</evidence>
<dbReference type="InterPro" id="IPR035437">
    <property type="entry name" value="SNase_OB-fold_sf"/>
</dbReference>
<comment type="caution">
    <text evidence="3">The sequence shown here is derived from an EMBL/GenBank/DDBJ whole genome shotgun (WGS) entry which is preliminary data.</text>
</comment>
<accession>A0ABQ5YK48</accession>
<feature type="domain" description="TNase-like" evidence="2">
    <location>
        <begin position="46"/>
        <end position="174"/>
    </location>
</feature>
<dbReference type="RefSeq" id="WP_284196807.1">
    <property type="nucleotide sequence ID" value="NZ_BSOG01000002.1"/>
</dbReference>
<protein>
    <submittedName>
        <fullName evidence="3">Nuclease</fullName>
    </submittedName>
</protein>
<dbReference type="PROSITE" id="PS50830">
    <property type="entry name" value="TNASE_3"/>
    <property type="match status" value="1"/>
</dbReference>
<dbReference type="EMBL" id="BSOG01000002">
    <property type="protein sequence ID" value="GLR13720.1"/>
    <property type="molecule type" value="Genomic_DNA"/>
</dbReference>
<gene>
    <name evidence="3" type="ORF">GCM10007907_25100</name>
</gene>
<dbReference type="Gene3D" id="2.40.50.90">
    <property type="match status" value="1"/>
</dbReference>
<dbReference type="Proteomes" id="UP001156706">
    <property type="component" value="Unassembled WGS sequence"/>
</dbReference>
<dbReference type="PANTHER" id="PTHR12302:SF26">
    <property type="entry name" value="BLR1266 PROTEIN"/>
    <property type="match status" value="1"/>
</dbReference>
<organism evidence="3 4">
    <name type="scientific">Chitinimonas prasina</name>
    <dbReference type="NCBI Taxonomy" id="1434937"/>
    <lineage>
        <taxon>Bacteria</taxon>
        <taxon>Pseudomonadati</taxon>
        <taxon>Pseudomonadota</taxon>
        <taxon>Betaproteobacteria</taxon>
        <taxon>Neisseriales</taxon>
        <taxon>Chitinibacteraceae</taxon>
        <taxon>Chitinimonas</taxon>
    </lineage>
</organism>